<dbReference type="EMBL" id="SUNJ01005567">
    <property type="protein sequence ID" value="TPP63511.1"/>
    <property type="molecule type" value="Genomic_DNA"/>
</dbReference>
<accession>A0A504YTI2</accession>
<evidence type="ECO:0000256" key="4">
    <source>
        <dbReference type="ARBA" id="ARBA00023306"/>
    </source>
</evidence>
<evidence type="ECO:0000256" key="2">
    <source>
        <dbReference type="ARBA" id="ARBA00022776"/>
    </source>
</evidence>
<proteinExistence type="predicted"/>
<reference evidence="5 6" key="1">
    <citation type="submission" date="2019-04" db="EMBL/GenBank/DDBJ databases">
        <title>Annotation for the trematode Fasciola gigantica.</title>
        <authorList>
            <person name="Choi Y.-J."/>
        </authorList>
    </citation>
    <scope>NUCLEOTIDE SEQUENCE [LARGE SCALE GENOMIC DNA]</scope>
    <source>
        <strain evidence="5">Uganda_cow_1</strain>
    </source>
</reference>
<dbReference type="STRING" id="46835.A0A504YTI2"/>
<dbReference type="GO" id="GO:0031145">
    <property type="term" value="P:anaphase-promoting complex-dependent catabolic process"/>
    <property type="evidence" value="ECO:0007669"/>
    <property type="project" value="TreeGrafter"/>
</dbReference>
<dbReference type="GO" id="GO:0045842">
    <property type="term" value="P:positive regulation of mitotic metaphase/anaphase transition"/>
    <property type="evidence" value="ECO:0007669"/>
    <property type="project" value="TreeGrafter"/>
</dbReference>
<dbReference type="InterPro" id="IPR037679">
    <property type="entry name" value="Apc5"/>
</dbReference>
<comment type="caution">
    <text evidence="5">The sequence shown here is derived from an EMBL/GenBank/DDBJ whole genome shotgun (WGS) entry which is preliminary data.</text>
</comment>
<dbReference type="GO" id="GO:0051301">
    <property type="term" value="P:cell division"/>
    <property type="evidence" value="ECO:0007669"/>
    <property type="project" value="UniProtKB-KW"/>
</dbReference>
<evidence type="ECO:0008006" key="7">
    <source>
        <dbReference type="Google" id="ProtNLM"/>
    </source>
</evidence>
<feature type="non-terminal residue" evidence="5">
    <location>
        <position position="1"/>
    </location>
</feature>
<keyword evidence="2" id="KW-0498">Mitosis</keyword>
<evidence type="ECO:0000313" key="5">
    <source>
        <dbReference type="EMBL" id="TPP63511.1"/>
    </source>
</evidence>
<dbReference type="OrthoDB" id="2504561at2759"/>
<gene>
    <name evidence="5" type="ORF">FGIG_05033</name>
</gene>
<dbReference type="GO" id="GO:0005680">
    <property type="term" value="C:anaphase-promoting complex"/>
    <property type="evidence" value="ECO:0007669"/>
    <property type="project" value="InterPro"/>
</dbReference>
<keyword evidence="1" id="KW-0132">Cell division</keyword>
<protein>
    <recommendedName>
        <fullName evidence="7">Anaphase-promoting complex subunit 5</fullName>
    </recommendedName>
</protein>
<evidence type="ECO:0000313" key="6">
    <source>
        <dbReference type="Proteomes" id="UP000316759"/>
    </source>
</evidence>
<dbReference type="PANTHER" id="PTHR12830">
    <property type="entry name" value="ANAPHASE-PROMOTING COMPLEX SUBUNIT 5"/>
    <property type="match status" value="1"/>
</dbReference>
<name>A0A504YTI2_FASGI</name>
<keyword evidence="6" id="KW-1185">Reference proteome</keyword>
<organism evidence="5 6">
    <name type="scientific">Fasciola gigantica</name>
    <name type="common">Giant liver fluke</name>
    <dbReference type="NCBI Taxonomy" id="46835"/>
    <lineage>
        <taxon>Eukaryota</taxon>
        <taxon>Metazoa</taxon>
        <taxon>Spiralia</taxon>
        <taxon>Lophotrochozoa</taxon>
        <taxon>Platyhelminthes</taxon>
        <taxon>Trematoda</taxon>
        <taxon>Digenea</taxon>
        <taxon>Plagiorchiida</taxon>
        <taxon>Echinostomata</taxon>
        <taxon>Echinostomatoidea</taxon>
        <taxon>Fasciolidae</taxon>
        <taxon>Fasciola</taxon>
    </lineage>
</organism>
<keyword evidence="3" id="KW-0833">Ubl conjugation pathway</keyword>
<keyword evidence="4" id="KW-0131">Cell cycle</keyword>
<evidence type="ECO:0000256" key="3">
    <source>
        <dbReference type="ARBA" id="ARBA00022786"/>
    </source>
</evidence>
<dbReference type="PANTHER" id="PTHR12830:SF9">
    <property type="entry name" value="ANAPHASE-PROMOTING COMPLEX SUBUNIT 5"/>
    <property type="match status" value="1"/>
</dbReference>
<dbReference type="GO" id="GO:0070979">
    <property type="term" value="P:protein K11-linked ubiquitination"/>
    <property type="evidence" value="ECO:0007669"/>
    <property type="project" value="TreeGrafter"/>
</dbReference>
<dbReference type="Proteomes" id="UP000316759">
    <property type="component" value="Unassembled WGS sequence"/>
</dbReference>
<dbReference type="AlphaFoldDB" id="A0A504YTI2"/>
<sequence length="836" mass="94204">IHFVSVKCFLSIFHGLTVEDKCCVFRICVTGSPFSLLMLFTRISISDYRYRSPTSFKMPFYDSFLTETGFVDCVTPTNFVLYILLREYIGSMMIDSSLSQDLGEAKKDKVAVYMFFYKRLRDFSPSPFSWLCDSSAPLSARLQALVRGRIERLRNVFEVLSYTHPNTLKSEIFSDYLCMEDEEKFVVMKDSVFGLFLRKFALGFHHLSFEEMVRFLDQFFEAYDTVLQNFRPESKFMMSEQSHFDKTSALSTRKHALEASTKIVNSIGLLGGRPETDVKTLDDVLSLSRNLFPDLPAPYYAAHLLATRKRHLTEAESNLHAYVETRMAAAGLDKSMSNTCAYLSIAAAAMHLSFGQWQRSKSLEKEALKKSLESECKAPLNHIRVTHTLLSSNMEPFRYDGEIPSAKVPRSPHVALAEMRTGFWDMVDSGAPTKDLLTVHFNSAVAMSPTYFSLCLLDVATLWSLYGYPTLYAALLQCVVSADCLQPCPYSDIVLTTAFSGLIREYNAAGAITEALELTKACVQVLCRFAEKSVVRQAGLQVELEQAIRSQTDLSRCDRLINALRLCCPWEAALYQAEVERCRGNPLTSHDLLHHVVDSVSERLGLSVDTCDRLSIARTSVASTDQIASKHALFSRVQFPEFDRQIPVGGQAKLAQIGLRARLALVESLLSMGLCDQATKHLSRATALAERYRLELGTVTVKLLKYVTEVQLGRSVSDVAGLSSVLHQILHRADRWTRCRCVVFAARVKLKVQESSADRLQALSSYLEQLFRVFQFYRVTDDRKRILDLIVLMASALHTLGRTAERNTLSQTYVQLRNEYQCGTSVGPQVHSLCLI</sequence>
<evidence type="ECO:0000256" key="1">
    <source>
        <dbReference type="ARBA" id="ARBA00022618"/>
    </source>
</evidence>